<keyword evidence="2" id="KW-1185">Reference proteome</keyword>
<dbReference type="Proteomes" id="UP000637695">
    <property type="component" value="Unassembled WGS sequence"/>
</dbReference>
<dbReference type="RefSeq" id="WP_188883498.1">
    <property type="nucleotide sequence ID" value="NZ_BMOY01000077.1"/>
</dbReference>
<evidence type="ECO:0000313" key="2">
    <source>
        <dbReference type="Proteomes" id="UP000637695"/>
    </source>
</evidence>
<name>A0A917NNS2_9BACL</name>
<organism evidence="1 2">
    <name type="scientific">Alicyclobacillus cellulosilyticus</name>
    <dbReference type="NCBI Taxonomy" id="1003997"/>
    <lineage>
        <taxon>Bacteria</taxon>
        <taxon>Bacillati</taxon>
        <taxon>Bacillota</taxon>
        <taxon>Bacilli</taxon>
        <taxon>Bacillales</taxon>
        <taxon>Alicyclobacillaceae</taxon>
        <taxon>Alicyclobacillus</taxon>
    </lineage>
</organism>
<reference evidence="1" key="2">
    <citation type="submission" date="2020-09" db="EMBL/GenBank/DDBJ databases">
        <authorList>
            <person name="Sun Q."/>
            <person name="Ohkuma M."/>
        </authorList>
    </citation>
    <scope>NUCLEOTIDE SEQUENCE</scope>
    <source>
        <strain evidence="1">JCM 18487</strain>
    </source>
</reference>
<dbReference type="AlphaFoldDB" id="A0A917NNS2"/>
<gene>
    <name evidence="1" type="ORF">GCM10010885_24640</name>
</gene>
<accession>A0A917NNS2</accession>
<dbReference type="EMBL" id="BMOY01000077">
    <property type="protein sequence ID" value="GGJ14441.1"/>
    <property type="molecule type" value="Genomic_DNA"/>
</dbReference>
<sequence>MNLSLEQFLKNLGVNTQAEITLAIMYYNSFQLANELSPKEIRDAFEQASQPSPSNISQVLSDLRKRKLINKTKSGNYSLTIAGKNLVMRKAEKEGFKFGDEITVTVKEISESLQKKVFEIADYYEREYIEEAIRCLHSTVLAFRAAVLMGWTATIYHLRKKVEHIGFSNFNDEFRKMYPQSKRKSVNHIDDLVDYRDIELLEVCEKMHIYDKYVKKRLKHWLDLRNGCAHPTNINPEIHIVKAFFEEIIEYVLTK</sequence>
<reference evidence="1" key="1">
    <citation type="journal article" date="2014" name="Int. J. Syst. Evol. Microbiol.">
        <title>Complete genome sequence of Corynebacterium casei LMG S-19264T (=DSM 44701T), isolated from a smear-ripened cheese.</title>
        <authorList>
            <consortium name="US DOE Joint Genome Institute (JGI-PGF)"/>
            <person name="Walter F."/>
            <person name="Albersmeier A."/>
            <person name="Kalinowski J."/>
            <person name="Ruckert C."/>
        </authorList>
    </citation>
    <scope>NUCLEOTIDE SEQUENCE</scope>
    <source>
        <strain evidence="1">JCM 18487</strain>
    </source>
</reference>
<proteinExistence type="predicted"/>
<comment type="caution">
    <text evidence="1">The sequence shown here is derived from an EMBL/GenBank/DDBJ whole genome shotgun (WGS) entry which is preliminary data.</text>
</comment>
<evidence type="ECO:0000313" key="1">
    <source>
        <dbReference type="EMBL" id="GGJ14441.1"/>
    </source>
</evidence>
<protein>
    <submittedName>
        <fullName evidence="1">Uncharacterized protein</fullName>
    </submittedName>
</protein>